<organism evidence="8">
    <name type="scientific">Caldilineaceae bacterium SB0664_bin_27</name>
    <dbReference type="NCBI Taxonomy" id="2605260"/>
    <lineage>
        <taxon>Bacteria</taxon>
        <taxon>Bacillati</taxon>
        <taxon>Chloroflexota</taxon>
        <taxon>Caldilineae</taxon>
        <taxon>Caldilineales</taxon>
        <taxon>Caldilineaceae</taxon>
    </lineage>
</organism>
<dbReference type="GO" id="GO:0016854">
    <property type="term" value="F:racemase and epimerase activity"/>
    <property type="evidence" value="ECO:0007669"/>
    <property type="project" value="UniProtKB-ARBA"/>
</dbReference>
<dbReference type="PANTHER" id="PTHR48073:SF5">
    <property type="entry name" value="O-SUCCINYLBENZOATE SYNTHASE"/>
    <property type="match status" value="1"/>
</dbReference>
<dbReference type="GO" id="GO:0046872">
    <property type="term" value="F:metal ion binding"/>
    <property type="evidence" value="ECO:0007669"/>
    <property type="project" value="UniProtKB-KW"/>
</dbReference>
<dbReference type="UniPathway" id="UPA01057">
    <property type="reaction ID" value="UER00165"/>
</dbReference>
<comment type="caution">
    <text evidence="8">The sequence shown here is derived from an EMBL/GenBank/DDBJ whole genome shotgun (WGS) entry which is preliminary data.</text>
</comment>
<dbReference type="Gene3D" id="3.30.390.10">
    <property type="entry name" value="Enolase-like, N-terminal domain"/>
    <property type="match status" value="1"/>
</dbReference>
<dbReference type="SFLD" id="SFLDF00009">
    <property type="entry name" value="o-succinylbenzoate_synthase"/>
    <property type="match status" value="1"/>
</dbReference>
<evidence type="ECO:0000256" key="6">
    <source>
        <dbReference type="NCBIfam" id="TIGR01928"/>
    </source>
</evidence>
<accession>A0A6B0YR35</accession>
<evidence type="ECO:0000256" key="3">
    <source>
        <dbReference type="ARBA" id="ARBA00022842"/>
    </source>
</evidence>
<name>A0A6B0YR35_9CHLR</name>
<keyword evidence="2" id="KW-0479">Metal-binding</keyword>
<dbReference type="NCBIfam" id="TIGR01928">
    <property type="entry name" value="menC_lowGC_arch"/>
    <property type="match status" value="1"/>
</dbReference>
<dbReference type="Pfam" id="PF02746">
    <property type="entry name" value="MR_MLE_N"/>
    <property type="match status" value="1"/>
</dbReference>
<dbReference type="SFLD" id="SFLDG00180">
    <property type="entry name" value="muconate_cycloisomerase"/>
    <property type="match status" value="1"/>
</dbReference>
<gene>
    <name evidence="8" type="primary">menC</name>
    <name evidence="8" type="ORF">F4Y42_02155</name>
</gene>
<keyword evidence="3" id="KW-0460">Magnesium</keyword>
<dbReference type="InterPro" id="IPR036849">
    <property type="entry name" value="Enolase-like_C_sf"/>
</dbReference>
<evidence type="ECO:0000256" key="1">
    <source>
        <dbReference type="ARBA" id="ARBA00001968"/>
    </source>
</evidence>
<evidence type="ECO:0000313" key="8">
    <source>
        <dbReference type="EMBL" id="MXY92232.1"/>
    </source>
</evidence>
<dbReference type="InterPro" id="IPR010197">
    <property type="entry name" value="OSBS/NAAAR"/>
</dbReference>
<dbReference type="SFLD" id="SFLDS00001">
    <property type="entry name" value="Enolase"/>
    <property type="match status" value="1"/>
</dbReference>
<dbReference type="SUPFAM" id="SSF54826">
    <property type="entry name" value="Enolase N-terminal domain-like"/>
    <property type="match status" value="1"/>
</dbReference>
<dbReference type="InterPro" id="IPR029065">
    <property type="entry name" value="Enolase_C-like"/>
</dbReference>
<evidence type="ECO:0000259" key="7">
    <source>
        <dbReference type="SMART" id="SM00922"/>
    </source>
</evidence>
<evidence type="ECO:0000256" key="5">
    <source>
        <dbReference type="ARBA" id="ARBA00029491"/>
    </source>
</evidence>
<dbReference type="EC" id="4.2.1.113" evidence="5 6"/>
<dbReference type="GO" id="GO:0009234">
    <property type="term" value="P:menaquinone biosynthetic process"/>
    <property type="evidence" value="ECO:0007669"/>
    <property type="project" value="UniProtKB-UniRule"/>
</dbReference>
<dbReference type="GO" id="GO:0043748">
    <property type="term" value="F:O-succinylbenzoate synthase activity"/>
    <property type="evidence" value="ECO:0007669"/>
    <property type="project" value="UniProtKB-EC"/>
</dbReference>
<dbReference type="AlphaFoldDB" id="A0A6B0YR35"/>
<dbReference type="InterPro" id="IPR013341">
    <property type="entry name" value="Mandelate_racemase_N_dom"/>
</dbReference>
<keyword evidence="4 8" id="KW-0456">Lyase</keyword>
<dbReference type="Gene3D" id="3.20.20.120">
    <property type="entry name" value="Enolase-like C-terminal domain"/>
    <property type="match status" value="1"/>
</dbReference>
<dbReference type="UniPathway" id="UPA00079"/>
<dbReference type="SUPFAM" id="SSF51604">
    <property type="entry name" value="Enolase C-terminal domain-like"/>
    <property type="match status" value="1"/>
</dbReference>
<dbReference type="InterPro" id="IPR013342">
    <property type="entry name" value="Mandelate_racemase_C"/>
</dbReference>
<evidence type="ECO:0000256" key="4">
    <source>
        <dbReference type="ARBA" id="ARBA00023239"/>
    </source>
</evidence>
<reference evidence="8" key="1">
    <citation type="submission" date="2019-09" db="EMBL/GenBank/DDBJ databases">
        <title>Characterisation of the sponge microbiome using genome-centric metagenomics.</title>
        <authorList>
            <person name="Engelberts J.P."/>
            <person name="Robbins S.J."/>
            <person name="De Goeij J.M."/>
            <person name="Aranda M."/>
            <person name="Bell S.C."/>
            <person name="Webster N.S."/>
        </authorList>
    </citation>
    <scope>NUCLEOTIDE SEQUENCE</scope>
    <source>
        <strain evidence="8">SB0664_bin_27</strain>
    </source>
</reference>
<dbReference type="InterPro" id="IPR029017">
    <property type="entry name" value="Enolase-like_N"/>
</dbReference>
<dbReference type="EMBL" id="VXRG01000023">
    <property type="protein sequence ID" value="MXY92232.1"/>
    <property type="molecule type" value="Genomic_DNA"/>
</dbReference>
<dbReference type="SMART" id="SM00922">
    <property type="entry name" value="MR_MLE"/>
    <property type="match status" value="1"/>
</dbReference>
<protein>
    <recommendedName>
        <fullName evidence="5 6">o-succinylbenzoate synthase</fullName>
        <ecNumber evidence="5 6">4.2.1.113</ecNumber>
    </recommendedName>
</protein>
<dbReference type="CDD" id="cd03317">
    <property type="entry name" value="NAAAR"/>
    <property type="match status" value="1"/>
</dbReference>
<evidence type="ECO:0000256" key="2">
    <source>
        <dbReference type="ARBA" id="ARBA00022723"/>
    </source>
</evidence>
<dbReference type="Pfam" id="PF13378">
    <property type="entry name" value="MR_MLE_C"/>
    <property type="match status" value="1"/>
</dbReference>
<feature type="domain" description="Mandelate racemase/muconate lactonizing enzyme C-terminal" evidence="7">
    <location>
        <begin position="142"/>
        <end position="234"/>
    </location>
</feature>
<sequence>MKIDRIELRRIHMPYVRPFETSGWRHEGSDAVIVRVDADGVTGWGESPVSDGPWYNEETFHTALIMQREFLGPMLLEAEISAPADVRGIFKKLRANRMAKAGLEFAVWDLFARAQNASLASLLGGTREEVAVGVSVPIHATTGALLETVEGYLENGYQRVKLKIKPGWDIEPTGTIRDRWPDLLLQVDGNSIYHLEDAEHLRQLDRFDLLLNEQPLDHDDIFDHAKLAKLIETPVCLDESIVSPDHARWALELDACGVINIKPSRIGGLADSVAVHDMCQAAGIPVWHGGMLETGIGRAISVALASLPNFTLPGDISANDRYFERDIVTNPFTLNSNSTLTVPDGPGHGAQVDEAYLEEVTVEKVCLSRDR</sequence>
<comment type="cofactor">
    <cofactor evidence="1">
        <name>a divalent metal cation</name>
        <dbReference type="ChEBI" id="CHEBI:60240"/>
    </cofactor>
</comment>
<dbReference type="PANTHER" id="PTHR48073">
    <property type="entry name" value="O-SUCCINYLBENZOATE SYNTHASE-RELATED"/>
    <property type="match status" value="1"/>
</dbReference>
<proteinExistence type="predicted"/>